<accession>A0A482PGD6</accession>
<dbReference type="GO" id="GO:0009306">
    <property type="term" value="P:protein secretion"/>
    <property type="evidence" value="ECO:0007669"/>
    <property type="project" value="InterPro"/>
</dbReference>
<evidence type="ECO:0000256" key="2">
    <source>
        <dbReference type="ARBA" id="ARBA00022692"/>
    </source>
</evidence>
<dbReference type="RefSeq" id="WP_012907369.1">
    <property type="nucleotide sequence ID" value="NZ_CAJTBI010000012.1"/>
</dbReference>
<dbReference type="PANTHER" id="PTHR36985">
    <property type="entry name" value="TRANSLOCATION AND ASSEMBLY MODULE SUBUNIT TAMB"/>
    <property type="match status" value="1"/>
</dbReference>
<evidence type="ECO:0000313" key="6">
    <source>
        <dbReference type="EMBL" id="QBY29685.1"/>
    </source>
</evidence>
<evidence type="ECO:0000259" key="5">
    <source>
        <dbReference type="Pfam" id="PF04357"/>
    </source>
</evidence>
<dbReference type="GO" id="GO:0097347">
    <property type="term" value="C:TAM protein secretion complex"/>
    <property type="evidence" value="ECO:0007669"/>
    <property type="project" value="TreeGrafter"/>
</dbReference>
<comment type="subcellular location">
    <subcellularLocation>
        <location evidence="1">Membrane</location>
        <topology evidence="1">Single-pass membrane protein</topology>
    </subcellularLocation>
</comment>
<organism evidence="6">
    <name type="scientific">Citrobacter rodentium</name>
    <dbReference type="NCBI Taxonomy" id="67825"/>
    <lineage>
        <taxon>Bacteria</taxon>
        <taxon>Pseudomonadati</taxon>
        <taxon>Pseudomonadota</taxon>
        <taxon>Gammaproteobacteria</taxon>
        <taxon>Enterobacterales</taxon>
        <taxon>Enterobacteriaceae</taxon>
        <taxon>Citrobacter</taxon>
    </lineage>
</organism>
<protein>
    <submittedName>
        <fullName evidence="6">Autotransporter assembly complex protein TamB</fullName>
    </submittedName>
</protein>
<dbReference type="SMR" id="A0A482PGD6"/>
<keyword evidence="3" id="KW-1133">Transmembrane helix</keyword>
<proteinExistence type="predicted"/>
<evidence type="ECO:0000256" key="1">
    <source>
        <dbReference type="ARBA" id="ARBA00004167"/>
    </source>
</evidence>
<evidence type="ECO:0000256" key="3">
    <source>
        <dbReference type="ARBA" id="ARBA00022989"/>
    </source>
</evidence>
<keyword evidence="4" id="KW-0472">Membrane</keyword>
<dbReference type="OMA" id="NTAKQWP"/>
<gene>
    <name evidence="6" type="primary">tamB</name>
    <name evidence="6" type="ORF">E2R62_13045</name>
</gene>
<dbReference type="PANTHER" id="PTHR36985:SF1">
    <property type="entry name" value="TRANSLOCATION AND ASSEMBLY MODULE SUBUNIT TAMB"/>
    <property type="match status" value="1"/>
</dbReference>
<keyword evidence="2" id="KW-0812">Transmembrane</keyword>
<sequence>MSLWKKISLGVLIFILLLLATVGFLVGTTTGLHLVFSAANRWVPGLEIGQVTGGWRDLSLKNIRYDQPGVAVNAGEVHLAVGLECLWKSSLCVNDLSLKDINVVIDSKKMPPGEQVEEEEESGPLNLSTPYPVTLSRVALENINVKIDDTTVSVMDFTSGLNWQEKNLTLKPTALQGLLIALPKVAEVAQEEVVEPKIQNPQPDEKPLGETLQDLFSKPVLPEMTDVHLPLNLNIEEFKGEQLRLTGDTDLTVFSLLLKVSSIDGNMKLDALDIDSSQGAVNATGTAQLANNWPVDITLNSTLNVEPLKGEKIKLKVGGALREQLEVGVNLSGPLDVNLRAQARLAEAGLPLNLEVVSEQISWPFTGDRQFQADNTRLKLTGKMTDYTLSMRTAVKGQDVPPATITLDAKGNEQQINLDKLTVAALEGKTELKALVDWRQAISWRGELTLDGINTAKEVPDWPSKLNGLIKTRGSLYGGSWQMEVPELKLTGNVKQNKVNVNGSLKGNSYMQWTIPGLHLVLGPNSADVKGELGVKDLNLDATIDAPGLDNALPGLGGTAKGLVKVRGTVDAPQLLADITARGLRWQELSIAQVRVDGDIKSTDQIAGKLDVRVERISQPDVNINLVTLHAKGSEKQHELQLRIQGEPVSGQLDLAGSFDREEMRWKGTLSNTRFRTPVGPWSQTRAIALDYRGQEQKISIGPHCWTNPNAELCVPQTIDAGAEGRAVVNLNRFDLAMLKPFMPETTQASGVFSGKADVAWDTTKEGLPQGNVTLSGRSVKVTQTVNDAPLPLAFDTLNVSADLHDNRAELGWQIRLSNNGQLDGQVQVTDPQGRRNLGGNVSIRNLNLAMVNPIFARGEKAAGLLNANLRLGGDVQSPQMFGQLQLNGVDIDGNFMPFDMQPSQLAMNFNGTRSTLTGVVRTQQGEINLSGDADWSQIENWRARIAAKGSRVRITVPPMVRLDVSPDVVFEATPSLFTLDGRVDVPWARIVVHELPESAVGVSSDEVMLNNQLQPEEPQTAAIPINSNLIVHVGNNVRMDAFGLRARLTGDLKVAQDKQGLGLNGQINIPEGRFHAYGQDLLVRKGELLFSGPPDQPILNIEAIRNPEATEDDVIAGVRVTGSADEPKAEIFSDPAMSQQEALSYLLRGQGLDSNQSDSAAMTSMLIGLGVAQSGQVVGKIGETFGVSNLALDTQGVGDSSQVVVSGYVLPGLQVKYGVGIFDSLATLTLRYRLMPKLYLEAVSGVDQALDLLYQFEF</sequence>
<reference evidence="6" key="1">
    <citation type="submission" date="2019-03" db="EMBL/GenBank/DDBJ databases">
        <title>Complete genome sequence of enteropathogenic Citrobacter rodentium strain DBS100.</title>
        <authorList>
            <person name="Popov G."/>
            <person name="Fiebig A."/>
            <person name="Shideler S."/>
            <person name="Coombes B."/>
            <person name="Savchenko A."/>
        </authorList>
    </citation>
    <scope>NUCLEOTIDE SEQUENCE</scope>
    <source>
        <strain evidence="6">DBS100</strain>
    </source>
</reference>
<dbReference type="EMBL" id="CP038008">
    <property type="protein sequence ID" value="QBY29685.1"/>
    <property type="molecule type" value="Genomic_DNA"/>
</dbReference>
<evidence type="ECO:0000256" key="4">
    <source>
        <dbReference type="ARBA" id="ARBA00023136"/>
    </source>
</evidence>
<dbReference type="InterPro" id="IPR007452">
    <property type="entry name" value="TamB_C"/>
</dbReference>
<dbReference type="AlphaFoldDB" id="A0A482PGD6"/>
<dbReference type="GO" id="GO:0005886">
    <property type="term" value="C:plasma membrane"/>
    <property type="evidence" value="ECO:0007669"/>
    <property type="project" value="InterPro"/>
</dbReference>
<name>A0A482PGD6_CITRO</name>
<dbReference type="Pfam" id="PF04357">
    <property type="entry name" value="TamB"/>
    <property type="match status" value="1"/>
</dbReference>
<feature type="domain" description="Translocation and assembly module TamB C-terminal" evidence="5">
    <location>
        <begin position="923"/>
        <end position="1259"/>
    </location>
</feature>